<sequence length="109" mass="12702">MAKHEFGIMMNTPQQSERYDEYEPWKYDCISVDDKDLENAVKRLTFVDSYWHTLSAKNKGLAYYGVTLVPPCSLKAFIDIIADIPELCELKKLLKKALDKNKWVIHYGI</sequence>
<dbReference type="AlphaFoldDB" id="A0A285PQH6"/>
<evidence type="ECO:0000313" key="2">
    <source>
        <dbReference type="Proteomes" id="UP000217549"/>
    </source>
</evidence>
<organism evidence="1 2">
    <name type="scientific">Anaerobutyricum hallii</name>
    <dbReference type="NCBI Taxonomy" id="39488"/>
    <lineage>
        <taxon>Bacteria</taxon>
        <taxon>Bacillati</taxon>
        <taxon>Bacillota</taxon>
        <taxon>Clostridia</taxon>
        <taxon>Lachnospirales</taxon>
        <taxon>Lachnospiraceae</taxon>
        <taxon>Anaerobutyricum</taxon>
    </lineage>
</organism>
<reference evidence="2" key="1">
    <citation type="submission" date="2017-09" db="EMBL/GenBank/DDBJ databases">
        <authorList>
            <person name="Shetty A S."/>
        </authorList>
    </citation>
    <scope>NUCLEOTIDE SEQUENCE [LARGE SCALE GENOMIC DNA]</scope>
</reference>
<proteinExistence type="predicted"/>
<evidence type="ECO:0000313" key="1">
    <source>
        <dbReference type="EMBL" id="SOB71858.1"/>
    </source>
</evidence>
<dbReference type="EMBL" id="LT907978">
    <property type="protein sequence ID" value="SOB71858.1"/>
    <property type="molecule type" value="Genomic_DNA"/>
</dbReference>
<keyword evidence="2" id="KW-1185">Reference proteome</keyword>
<dbReference type="Proteomes" id="UP000217549">
    <property type="component" value="Chromosome I"/>
</dbReference>
<name>A0A285PQH6_9FIRM</name>
<protein>
    <submittedName>
        <fullName evidence="1">Uncharacterized protein</fullName>
    </submittedName>
</protein>
<dbReference type="RefSeq" id="WP_096239641.1">
    <property type="nucleotide sequence ID" value="NZ_LT907978.1"/>
</dbReference>
<dbReference type="KEGG" id="ehl:EHLA_1126"/>
<accession>A0A285PQH6</accession>
<gene>
    <name evidence="1" type="ORF">EHLA_1126</name>
</gene>